<protein>
    <submittedName>
        <fullName evidence="2">Transposase</fullName>
    </submittedName>
</protein>
<dbReference type="Proteomes" id="UP000807825">
    <property type="component" value="Unassembled WGS sequence"/>
</dbReference>
<organism evidence="2 3">
    <name type="scientific">Desulfomonile tiedjei</name>
    <dbReference type="NCBI Taxonomy" id="2358"/>
    <lineage>
        <taxon>Bacteria</taxon>
        <taxon>Pseudomonadati</taxon>
        <taxon>Thermodesulfobacteriota</taxon>
        <taxon>Desulfomonilia</taxon>
        <taxon>Desulfomonilales</taxon>
        <taxon>Desulfomonilaceae</taxon>
        <taxon>Desulfomonile</taxon>
    </lineage>
</organism>
<dbReference type="GO" id="GO:0006313">
    <property type="term" value="P:DNA transposition"/>
    <property type="evidence" value="ECO:0007669"/>
    <property type="project" value="InterPro"/>
</dbReference>
<dbReference type="EMBL" id="JACRDE010000041">
    <property type="protein sequence ID" value="MBI5248101.1"/>
    <property type="molecule type" value="Genomic_DNA"/>
</dbReference>
<reference evidence="2" key="1">
    <citation type="submission" date="2020-07" db="EMBL/GenBank/DDBJ databases">
        <title>Huge and variable diversity of episymbiotic CPR bacteria and DPANN archaea in groundwater ecosystems.</title>
        <authorList>
            <person name="He C.Y."/>
            <person name="Keren R."/>
            <person name="Whittaker M."/>
            <person name="Farag I.F."/>
            <person name="Doudna J."/>
            <person name="Cate J.H.D."/>
            <person name="Banfield J.F."/>
        </authorList>
    </citation>
    <scope>NUCLEOTIDE SEQUENCE</scope>
    <source>
        <strain evidence="2">NC_groundwater_1664_Pr3_B-0.1um_52_9</strain>
    </source>
</reference>
<dbReference type="InterPro" id="IPR002686">
    <property type="entry name" value="Transposase_17"/>
</dbReference>
<proteinExistence type="predicted"/>
<sequence length="177" mass="20414">MGRSRYKTVAGHDTYFATCTVVNWLPLFTKPELAEIVLNSFQYLHQQDRIALHAYVVMENHIHFIATADSFSDELRNFKSFTAKKIVDLLRLGGPSFYLGEMRVSKKRHKTDQTYQVWQEGSHPEAIAGGEVLRQKIECIHFNPVRRGYVDQPEYWRYSSARDYSGQGGLIPIEVVS</sequence>
<dbReference type="GO" id="GO:0004803">
    <property type="term" value="F:transposase activity"/>
    <property type="evidence" value="ECO:0007669"/>
    <property type="project" value="InterPro"/>
</dbReference>
<dbReference type="NCBIfam" id="NF047646">
    <property type="entry name" value="REP_Tyr_transpos"/>
    <property type="match status" value="1"/>
</dbReference>
<feature type="domain" description="Transposase IS200-like" evidence="1">
    <location>
        <begin position="10"/>
        <end position="143"/>
    </location>
</feature>
<gene>
    <name evidence="2" type="ORF">HY912_01280</name>
</gene>
<comment type="caution">
    <text evidence="2">The sequence shown here is derived from an EMBL/GenBank/DDBJ whole genome shotgun (WGS) entry which is preliminary data.</text>
</comment>
<dbReference type="GO" id="GO:0043565">
    <property type="term" value="F:sequence-specific DNA binding"/>
    <property type="evidence" value="ECO:0007669"/>
    <property type="project" value="TreeGrafter"/>
</dbReference>
<name>A0A9D6Z4D4_9BACT</name>
<dbReference type="Gene3D" id="3.30.70.1290">
    <property type="entry name" value="Transposase IS200-like"/>
    <property type="match status" value="1"/>
</dbReference>
<dbReference type="SUPFAM" id="SSF143422">
    <property type="entry name" value="Transposase IS200-like"/>
    <property type="match status" value="1"/>
</dbReference>
<dbReference type="PANTHER" id="PTHR36966:SF1">
    <property type="entry name" value="REP-ASSOCIATED TYROSINE TRANSPOSASE"/>
    <property type="match status" value="1"/>
</dbReference>
<evidence type="ECO:0000313" key="2">
    <source>
        <dbReference type="EMBL" id="MBI5248101.1"/>
    </source>
</evidence>
<dbReference type="InterPro" id="IPR036515">
    <property type="entry name" value="Transposase_17_sf"/>
</dbReference>
<evidence type="ECO:0000313" key="3">
    <source>
        <dbReference type="Proteomes" id="UP000807825"/>
    </source>
</evidence>
<dbReference type="PANTHER" id="PTHR36966">
    <property type="entry name" value="REP-ASSOCIATED TYROSINE TRANSPOSASE"/>
    <property type="match status" value="1"/>
</dbReference>
<dbReference type="InterPro" id="IPR052715">
    <property type="entry name" value="RAYT_transposase"/>
</dbReference>
<evidence type="ECO:0000259" key="1">
    <source>
        <dbReference type="SMART" id="SM01321"/>
    </source>
</evidence>
<dbReference type="AlphaFoldDB" id="A0A9D6Z4D4"/>
<accession>A0A9D6Z4D4</accession>
<dbReference type="SMART" id="SM01321">
    <property type="entry name" value="Y1_Tnp"/>
    <property type="match status" value="1"/>
</dbReference>